<dbReference type="EMBL" id="JAHLPM010000016">
    <property type="protein sequence ID" value="MBU5439578.1"/>
    <property type="molecule type" value="Genomic_DNA"/>
</dbReference>
<evidence type="ECO:0000313" key="5">
    <source>
        <dbReference type="EMBL" id="MBU5439578.1"/>
    </source>
</evidence>
<evidence type="ECO:0000259" key="4">
    <source>
        <dbReference type="PROSITE" id="PS01124"/>
    </source>
</evidence>
<feature type="domain" description="HTH araC/xylS-type" evidence="4">
    <location>
        <begin position="1"/>
        <end position="53"/>
    </location>
</feature>
<comment type="caution">
    <text evidence="5">The sequence shown here is derived from an EMBL/GenBank/DDBJ whole genome shotgun (WGS) entry which is preliminary data.</text>
</comment>
<evidence type="ECO:0000256" key="2">
    <source>
        <dbReference type="ARBA" id="ARBA00023125"/>
    </source>
</evidence>
<keyword evidence="3" id="KW-0804">Transcription</keyword>
<dbReference type="PROSITE" id="PS00041">
    <property type="entry name" value="HTH_ARAC_FAMILY_1"/>
    <property type="match status" value="1"/>
</dbReference>
<evidence type="ECO:0000313" key="6">
    <source>
        <dbReference type="Proteomes" id="UP000749471"/>
    </source>
</evidence>
<dbReference type="InterPro" id="IPR018060">
    <property type="entry name" value="HTH_AraC"/>
</dbReference>
<dbReference type="PANTHER" id="PTHR43280">
    <property type="entry name" value="ARAC-FAMILY TRANSCRIPTIONAL REGULATOR"/>
    <property type="match status" value="1"/>
</dbReference>
<name>A0ABS6E9H0_9FIRM</name>
<gene>
    <name evidence="5" type="ORF">KQI42_16305</name>
</gene>
<dbReference type="RefSeq" id="WP_216521301.1">
    <property type="nucleotide sequence ID" value="NZ_JAHLPM010000016.1"/>
</dbReference>
<reference evidence="5 6" key="1">
    <citation type="submission" date="2021-06" db="EMBL/GenBank/DDBJ databases">
        <authorList>
            <person name="Sun Q."/>
            <person name="Li D."/>
        </authorList>
    </citation>
    <scope>NUCLEOTIDE SEQUENCE [LARGE SCALE GENOMIC DNA]</scope>
    <source>
        <strain evidence="5 6">MSJ-40</strain>
    </source>
</reference>
<protein>
    <submittedName>
        <fullName evidence="5">Helix-turn-helix domain-containing protein</fullName>
    </submittedName>
</protein>
<accession>A0ABS6E9H0</accession>
<dbReference type="InterPro" id="IPR018062">
    <property type="entry name" value="HTH_AraC-typ_CS"/>
</dbReference>
<keyword evidence="2" id="KW-0238">DNA-binding</keyword>
<dbReference type="PROSITE" id="PS01124">
    <property type="entry name" value="HTH_ARAC_FAMILY_2"/>
    <property type="match status" value="1"/>
</dbReference>
<dbReference type="Proteomes" id="UP000749471">
    <property type="component" value="Unassembled WGS sequence"/>
</dbReference>
<proteinExistence type="predicted"/>
<keyword evidence="1" id="KW-0805">Transcription regulation</keyword>
<keyword evidence="6" id="KW-1185">Reference proteome</keyword>
<evidence type="ECO:0000256" key="1">
    <source>
        <dbReference type="ARBA" id="ARBA00023015"/>
    </source>
</evidence>
<dbReference type="PANTHER" id="PTHR43280:SF28">
    <property type="entry name" value="HTH-TYPE TRANSCRIPTIONAL ACTIVATOR RHAS"/>
    <property type="match status" value="1"/>
</dbReference>
<sequence>MQSLRIEKAKDLILNFNQEIGEVANAVGYKFHGSFSEMFKRATDFTPNEFRKSAF</sequence>
<organism evidence="5 6">
    <name type="scientific">Tissierella simiarum</name>
    <dbReference type="NCBI Taxonomy" id="2841534"/>
    <lineage>
        <taxon>Bacteria</taxon>
        <taxon>Bacillati</taxon>
        <taxon>Bacillota</taxon>
        <taxon>Tissierellia</taxon>
        <taxon>Tissierellales</taxon>
        <taxon>Tissierellaceae</taxon>
        <taxon>Tissierella</taxon>
    </lineage>
</organism>
<dbReference type="Pfam" id="PF12833">
    <property type="entry name" value="HTH_18"/>
    <property type="match status" value="1"/>
</dbReference>
<evidence type="ECO:0000256" key="3">
    <source>
        <dbReference type="ARBA" id="ARBA00023163"/>
    </source>
</evidence>